<dbReference type="InterPro" id="IPR007544">
    <property type="entry name" value="ENCAP"/>
</dbReference>
<dbReference type="Gene3D" id="3.30.2400.30">
    <property type="match status" value="1"/>
</dbReference>
<dbReference type="OrthoDB" id="2922at2"/>
<dbReference type="InterPro" id="IPR051429">
    <property type="entry name" value="Encapsulin_nc"/>
</dbReference>
<keyword evidence="6" id="KW-1185">Reference proteome</keyword>
<comment type="similarity">
    <text evidence="2">Belongs to the encapsulin family. Family 1 subfamily.</text>
</comment>
<organism evidence="5 6">
    <name type="scientific">Mobilisporobacter senegalensis</name>
    <dbReference type="NCBI Taxonomy" id="1329262"/>
    <lineage>
        <taxon>Bacteria</taxon>
        <taxon>Bacillati</taxon>
        <taxon>Bacillota</taxon>
        <taxon>Clostridia</taxon>
        <taxon>Lachnospirales</taxon>
        <taxon>Lachnospiraceae</taxon>
        <taxon>Mobilisporobacter</taxon>
    </lineage>
</organism>
<gene>
    <name evidence="5" type="ORF">EDD66_10449</name>
</gene>
<dbReference type="EMBL" id="RJVG01000004">
    <property type="protein sequence ID" value="ROR28467.1"/>
    <property type="molecule type" value="Genomic_DNA"/>
</dbReference>
<dbReference type="GO" id="GO:0140737">
    <property type="term" value="C:encapsulin nanocompartment"/>
    <property type="evidence" value="ECO:0007669"/>
    <property type="project" value="UniProtKB-SubCell"/>
</dbReference>
<proteinExistence type="inferred from homology"/>
<evidence type="ECO:0000256" key="3">
    <source>
        <dbReference type="ARBA" id="ARBA00033787"/>
    </source>
</evidence>
<dbReference type="Gene3D" id="3.30.2320.10">
    <property type="entry name" value="hypothetical protein PF0899 domain"/>
    <property type="match status" value="1"/>
</dbReference>
<dbReference type="PIRSF" id="PIRSF019254">
    <property type="entry name" value="CFP29"/>
    <property type="match status" value="1"/>
</dbReference>
<evidence type="ECO:0000313" key="6">
    <source>
        <dbReference type="Proteomes" id="UP000273083"/>
    </source>
</evidence>
<comment type="subcellular location">
    <subcellularLocation>
        <location evidence="1">Encapsulin nanocompartment</location>
    </subcellularLocation>
</comment>
<dbReference type="PANTHER" id="PTHR37165:SF1">
    <property type="entry name" value="TYPE 1 ENCAPSULIN SHELL PROTEIN"/>
    <property type="match status" value="1"/>
</dbReference>
<sequence>MSYLSRESSPLGEALWNQIDETVINTARKALVGRRFLKIFGPLGIGTQSIHIDDYENLDENYDNGFITTKGRKYVEIPTIYDDFTLFSKDLENCKQFGYPIDLSRAAYSAEECSRKEDRLIFFGNQSYGYEGLLTASGINKIERKDWATGENAFSDIVSALELFTQKGIYGSYALIMSPDLYTQLQRIQQGTGLLEIERIRNLVGGNLYNTSVLGTGKAALICPEQRNMDLVIGQDLATGYLEQKDFNHSFRVLETVLLRIKRKQAITVFE</sequence>
<dbReference type="AlphaFoldDB" id="A0A3N1XUA7"/>
<protein>
    <recommendedName>
        <fullName evidence="4">Type 1 encapsulin shell protein</fullName>
    </recommendedName>
</protein>
<dbReference type="RefSeq" id="WP_123608975.1">
    <property type="nucleotide sequence ID" value="NZ_RJVG01000004.1"/>
</dbReference>
<dbReference type="Proteomes" id="UP000273083">
    <property type="component" value="Unassembled WGS sequence"/>
</dbReference>
<evidence type="ECO:0000256" key="1">
    <source>
        <dbReference type="ARBA" id="ARBA00033738"/>
    </source>
</evidence>
<dbReference type="Pfam" id="PF04454">
    <property type="entry name" value="Linocin_M18"/>
    <property type="match status" value="1"/>
</dbReference>
<dbReference type="PANTHER" id="PTHR37165">
    <property type="entry name" value="PEPTIDASE U56 FAMILY"/>
    <property type="match status" value="1"/>
</dbReference>
<name>A0A3N1XUA7_9FIRM</name>
<reference evidence="5 6" key="1">
    <citation type="submission" date="2018-11" db="EMBL/GenBank/DDBJ databases">
        <title>Genomic Encyclopedia of Type Strains, Phase IV (KMG-IV): sequencing the most valuable type-strain genomes for metagenomic binning, comparative biology and taxonomic classification.</title>
        <authorList>
            <person name="Goeker M."/>
        </authorList>
    </citation>
    <scope>NUCLEOTIDE SEQUENCE [LARGE SCALE GENOMIC DNA]</scope>
    <source>
        <strain evidence="5 6">DSM 26537</strain>
    </source>
</reference>
<evidence type="ECO:0000256" key="2">
    <source>
        <dbReference type="ARBA" id="ARBA00033743"/>
    </source>
</evidence>
<evidence type="ECO:0000256" key="4">
    <source>
        <dbReference type="ARBA" id="ARBA00050023"/>
    </source>
</evidence>
<comment type="caution">
    <text evidence="5">The sequence shown here is derived from an EMBL/GenBank/DDBJ whole genome shotgun (WGS) entry which is preliminary data.</text>
</comment>
<dbReference type="NCBIfam" id="NF041155">
    <property type="entry name" value="encap_f1"/>
    <property type="match status" value="1"/>
</dbReference>
<accession>A0A3N1XUA7</accession>
<keyword evidence="3" id="KW-1284">Encapsulin nanocompartment</keyword>
<evidence type="ECO:0000313" key="5">
    <source>
        <dbReference type="EMBL" id="ROR28467.1"/>
    </source>
</evidence>